<dbReference type="InterPro" id="IPR036514">
    <property type="entry name" value="SGNH_hydro_sf"/>
</dbReference>
<dbReference type="InterPro" id="IPR053140">
    <property type="entry name" value="GDSL_Rv0518-like"/>
</dbReference>
<dbReference type="SUPFAM" id="SSF52266">
    <property type="entry name" value="SGNH hydrolase"/>
    <property type="match status" value="1"/>
</dbReference>
<protein>
    <submittedName>
        <fullName evidence="2">GDSL family lipase</fullName>
    </submittedName>
</protein>
<dbReference type="Gene3D" id="3.40.50.1110">
    <property type="entry name" value="SGNH hydrolase"/>
    <property type="match status" value="1"/>
</dbReference>
<organism evidence="2 3">
    <name type="scientific">Confluentibacter flavum</name>
    <dbReference type="NCBI Taxonomy" id="1909700"/>
    <lineage>
        <taxon>Bacteria</taxon>
        <taxon>Pseudomonadati</taxon>
        <taxon>Bacteroidota</taxon>
        <taxon>Flavobacteriia</taxon>
        <taxon>Flavobacteriales</taxon>
        <taxon>Flavobacteriaceae</taxon>
        <taxon>Confluentibacter</taxon>
    </lineage>
</organism>
<dbReference type="InterPro" id="IPR013830">
    <property type="entry name" value="SGNH_hydro"/>
</dbReference>
<proteinExistence type="predicted"/>
<evidence type="ECO:0000313" key="2">
    <source>
        <dbReference type="EMBL" id="PKQ46304.1"/>
    </source>
</evidence>
<reference evidence="2 3" key="1">
    <citation type="submission" date="2017-12" db="EMBL/GenBank/DDBJ databases">
        <title>Confluentibacter flavum sp. nov., isolated from the saline lake.</title>
        <authorList>
            <person name="Yu L."/>
        </authorList>
    </citation>
    <scope>NUCLEOTIDE SEQUENCE [LARGE SCALE GENOMIC DNA]</scope>
    <source>
        <strain evidence="2 3">3B</strain>
    </source>
</reference>
<dbReference type="OrthoDB" id="9794725at2"/>
<gene>
    <name evidence="2" type="ORF">CSW08_03845</name>
</gene>
<keyword evidence="3" id="KW-1185">Reference proteome</keyword>
<accession>A0A2N3HN50</accession>
<evidence type="ECO:0000313" key="3">
    <source>
        <dbReference type="Proteomes" id="UP000233435"/>
    </source>
</evidence>
<dbReference type="EMBL" id="PJEO01000014">
    <property type="protein sequence ID" value="PKQ46304.1"/>
    <property type="molecule type" value="Genomic_DNA"/>
</dbReference>
<dbReference type="AlphaFoldDB" id="A0A2N3HN50"/>
<dbReference type="Proteomes" id="UP000233435">
    <property type="component" value="Unassembled WGS sequence"/>
</dbReference>
<feature type="domain" description="SGNH hydrolase-type esterase" evidence="1">
    <location>
        <begin position="200"/>
        <end position="389"/>
    </location>
</feature>
<dbReference type="PANTHER" id="PTHR43784:SF2">
    <property type="entry name" value="GDSL-LIKE LIPASE_ACYLHYDROLASE, PUTATIVE (AFU_ORTHOLOGUE AFUA_2G00820)-RELATED"/>
    <property type="match status" value="1"/>
</dbReference>
<dbReference type="GO" id="GO:0016788">
    <property type="term" value="F:hydrolase activity, acting on ester bonds"/>
    <property type="evidence" value="ECO:0007669"/>
    <property type="project" value="UniProtKB-ARBA"/>
</dbReference>
<name>A0A2N3HN50_9FLAO</name>
<comment type="caution">
    <text evidence="2">The sequence shown here is derived from an EMBL/GenBank/DDBJ whole genome shotgun (WGS) entry which is preliminary data.</text>
</comment>
<dbReference type="Pfam" id="PF13472">
    <property type="entry name" value="Lipase_GDSL_2"/>
    <property type="match status" value="1"/>
</dbReference>
<dbReference type="CDD" id="cd01830">
    <property type="entry name" value="XynE_like"/>
    <property type="match status" value="1"/>
</dbReference>
<evidence type="ECO:0000259" key="1">
    <source>
        <dbReference type="Pfam" id="PF13472"/>
    </source>
</evidence>
<dbReference type="PANTHER" id="PTHR43784">
    <property type="entry name" value="GDSL-LIKE LIPASE/ACYLHYDROLASE, PUTATIVE (AFU_ORTHOLOGUE AFUA_2G00820)-RELATED"/>
    <property type="match status" value="1"/>
</dbReference>
<sequence>MGCSGSKSTKDNVANKQNDISKLPTQWVGTWGTAPQLVEPNNMPPKPGLTNNTLRQIVRVSIGGDSIRLRFNNEFSKSPVTMKAVQIAVSKDSSVIDVATIKELTFNGNTEVTMQPNDVMTSDPIAFKLAPRMDIAITIYFGETSPDVTGHPGSRTTSYIYEGNKIAEENFNNAVKTEHWYVINGIDVKAPEEANAVVILGNSITDGRGSGTNKQNRWPDMLSERFLKNPATQQIGVLNMGIGGNAVLKGGLGPTALNRFDRDVLKQHGVKWLIILEGVNDLGGTRSSEAANMVADGLIAAYGKMIEEAHSQNIIVYGATILPIDKSFYYQDYRETARQKVNDWIRNSGKFDAVIDFDKAMSDPENPSVILPNAHTGDFLHPNELGYALMAESIDLKLFE</sequence>